<dbReference type="EMBL" id="CABHNA010000024">
    <property type="protein sequence ID" value="VUW94915.1"/>
    <property type="molecule type" value="Genomic_DNA"/>
</dbReference>
<organism evidence="2 3">
    <name type="scientific">[Ruminococcus] torques</name>
    <dbReference type="NCBI Taxonomy" id="33039"/>
    <lineage>
        <taxon>Bacteria</taxon>
        <taxon>Bacillati</taxon>
        <taxon>Bacillota</taxon>
        <taxon>Clostridia</taxon>
        <taxon>Lachnospirales</taxon>
        <taxon>Lachnospiraceae</taxon>
        <taxon>Mediterraneibacter</taxon>
    </lineage>
</organism>
<sequence>MKKILVVLLSLTLIFAFTGCTSSNNGAAEDIEIKTQEVVTSNTDDNDDNISNTENAVENANEKDYDFSSYENDIRNITKSVNNAKTSTNASENHEQFYALKNR</sequence>
<dbReference type="RefSeq" id="WP_243131428.1">
    <property type="nucleotide sequence ID" value="NZ_CABHNA010000024.1"/>
</dbReference>
<keyword evidence="1" id="KW-0732">Signal</keyword>
<dbReference type="Proteomes" id="UP000363661">
    <property type="component" value="Unassembled WGS sequence"/>
</dbReference>
<feature type="signal peptide" evidence="1">
    <location>
        <begin position="1"/>
        <end position="27"/>
    </location>
</feature>
<protein>
    <submittedName>
        <fullName evidence="2">Uncharacterized protein</fullName>
    </submittedName>
</protein>
<evidence type="ECO:0000256" key="1">
    <source>
        <dbReference type="SAM" id="SignalP"/>
    </source>
</evidence>
<gene>
    <name evidence="2" type="ORF">RTSSTS7063_00359</name>
</gene>
<reference evidence="2 3" key="1">
    <citation type="submission" date="2019-07" db="EMBL/GenBank/DDBJ databases">
        <authorList>
            <person name="Hibberd C M."/>
            <person name="Gehrig L. J."/>
            <person name="Chang H.-W."/>
            <person name="Venkatesh S."/>
        </authorList>
    </citation>
    <scope>NUCLEOTIDE SEQUENCE [LARGE SCALE GENOMIC DNA]</scope>
    <source>
        <strain evidence="2">Ruminococcus_torques_SSTS_Bg7063</strain>
    </source>
</reference>
<dbReference type="PROSITE" id="PS51257">
    <property type="entry name" value="PROKAR_LIPOPROTEIN"/>
    <property type="match status" value="1"/>
</dbReference>
<name>A0A564SIB9_9FIRM</name>
<accession>A0A564SIB9</accession>
<evidence type="ECO:0000313" key="3">
    <source>
        <dbReference type="Proteomes" id="UP000363661"/>
    </source>
</evidence>
<feature type="chain" id="PRO_5038896168" evidence="1">
    <location>
        <begin position="28"/>
        <end position="103"/>
    </location>
</feature>
<evidence type="ECO:0000313" key="2">
    <source>
        <dbReference type="EMBL" id="VUW94915.1"/>
    </source>
</evidence>
<dbReference type="AlphaFoldDB" id="A0A564SIB9"/>
<proteinExistence type="predicted"/>
<keyword evidence="3" id="KW-1185">Reference proteome</keyword>